<dbReference type="InterPro" id="IPR012763">
    <property type="entry name" value="DNA_pol_III_sug/sutau_N"/>
</dbReference>
<dbReference type="Gene3D" id="1.20.272.10">
    <property type="match status" value="1"/>
</dbReference>
<evidence type="ECO:0000256" key="5">
    <source>
        <dbReference type="ARBA" id="ARBA00022833"/>
    </source>
</evidence>
<organism evidence="12 13">
    <name type="scientific">Carpinus fangiana</name>
    <dbReference type="NCBI Taxonomy" id="176857"/>
    <lineage>
        <taxon>Eukaryota</taxon>
        <taxon>Viridiplantae</taxon>
        <taxon>Streptophyta</taxon>
        <taxon>Embryophyta</taxon>
        <taxon>Tracheophyta</taxon>
        <taxon>Spermatophyta</taxon>
        <taxon>Magnoliopsida</taxon>
        <taxon>eudicotyledons</taxon>
        <taxon>Gunneridae</taxon>
        <taxon>Pentapetalae</taxon>
        <taxon>rosids</taxon>
        <taxon>fabids</taxon>
        <taxon>Fagales</taxon>
        <taxon>Betulaceae</taxon>
        <taxon>Carpinus</taxon>
    </lineage>
</organism>
<keyword evidence="3" id="KW-0479">Metal-binding</keyword>
<keyword evidence="5" id="KW-0862">Zinc</keyword>
<name>A0A5N6RPZ6_9ROSI</name>
<dbReference type="CDD" id="cd18137">
    <property type="entry name" value="HLD_clamp_pol_III_gamma_tau"/>
    <property type="match status" value="1"/>
</dbReference>
<dbReference type="InterPro" id="IPR008921">
    <property type="entry name" value="DNA_pol3_clamp-load_cplx_C"/>
</dbReference>
<evidence type="ECO:0000256" key="6">
    <source>
        <dbReference type="ARBA" id="ARBA00022840"/>
    </source>
</evidence>
<evidence type="ECO:0000256" key="2">
    <source>
        <dbReference type="ARBA" id="ARBA00012417"/>
    </source>
</evidence>
<dbReference type="GO" id="GO:0006261">
    <property type="term" value="P:DNA-templated DNA replication"/>
    <property type="evidence" value="ECO:0007669"/>
    <property type="project" value="TreeGrafter"/>
</dbReference>
<evidence type="ECO:0000256" key="10">
    <source>
        <dbReference type="SAM" id="MobiDB-lite"/>
    </source>
</evidence>
<evidence type="ECO:0000256" key="1">
    <source>
        <dbReference type="ARBA" id="ARBA00006360"/>
    </source>
</evidence>
<proteinExistence type="inferred from homology"/>
<evidence type="ECO:0000313" key="13">
    <source>
        <dbReference type="Proteomes" id="UP000327013"/>
    </source>
</evidence>
<evidence type="ECO:0000256" key="7">
    <source>
        <dbReference type="ARBA" id="ARBA00022932"/>
    </source>
</evidence>
<keyword evidence="7" id="KW-0808">Transferase</keyword>
<protein>
    <recommendedName>
        <fullName evidence="2">DNA-directed DNA polymerase</fullName>
        <ecNumber evidence="2">2.7.7.7</ecNumber>
    </recommendedName>
</protein>
<dbReference type="GO" id="GO:0005524">
    <property type="term" value="F:ATP binding"/>
    <property type="evidence" value="ECO:0007669"/>
    <property type="project" value="UniProtKB-KW"/>
</dbReference>
<dbReference type="GO" id="GO:0003689">
    <property type="term" value="F:DNA clamp loader activity"/>
    <property type="evidence" value="ECO:0007669"/>
    <property type="project" value="TreeGrafter"/>
</dbReference>
<dbReference type="EC" id="2.7.7.7" evidence="2"/>
<evidence type="ECO:0000313" key="12">
    <source>
        <dbReference type="EMBL" id="KAE8123997.1"/>
    </source>
</evidence>
<dbReference type="PANTHER" id="PTHR11669">
    <property type="entry name" value="REPLICATION FACTOR C / DNA POLYMERASE III GAMMA-TAU SUBUNIT"/>
    <property type="match status" value="1"/>
</dbReference>
<dbReference type="NCBIfam" id="TIGR02397">
    <property type="entry name" value="dnaX_nterm"/>
    <property type="match status" value="1"/>
</dbReference>
<evidence type="ECO:0000256" key="4">
    <source>
        <dbReference type="ARBA" id="ARBA00022741"/>
    </source>
</evidence>
<evidence type="ECO:0000256" key="3">
    <source>
        <dbReference type="ARBA" id="ARBA00022723"/>
    </source>
</evidence>
<dbReference type="Gene3D" id="3.40.50.300">
    <property type="entry name" value="P-loop containing nucleotide triphosphate hydrolases"/>
    <property type="match status" value="1"/>
</dbReference>
<dbReference type="GO" id="GO:0006281">
    <property type="term" value="P:DNA repair"/>
    <property type="evidence" value="ECO:0007669"/>
    <property type="project" value="TreeGrafter"/>
</dbReference>
<dbReference type="InterPro" id="IPR045085">
    <property type="entry name" value="HLD_clamp_pol_III_gamma_tau"/>
</dbReference>
<dbReference type="FunFam" id="1.20.272.10:FF:000019">
    <property type="entry name" value="Protein STICHEL-like 1 isoform C"/>
    <property type="match status" value="1"/>
</dbReference>
<evidence type="ECO:0000256" key="8">
    <source>
        <dbReference type="ARBA" id="ARBA00023054"/>
    </source>
</evidence>
<keyword evidence="7" id="KW-0239">DNA-directed DNA polymerase</keyword>
<feature type="region of interest" description="Disordered" evidence="10">
    <location>
        <begin position="879"/>
        <end position="898"/>
    </location>
</feature>
<dbReference type="AlphaFoldDB" id="A0A5N6RPZ6"/>
<dbReference type="GO" id="GO:0046872">
    <property type="term" value="F:metal ion binding"/>
    <property type="evidence" value="ECO:0007669"/>
    <property type="project" value="UniProtKB-KW"/>
</dbReference>
<dbReference type="EMBL" id="CM017328">
    <property type="protein sequence ID" value="KAE8123997.1"/>
    <property type="molecule type" value="Genomic_DNA"/>
</dbReference>
<dbReference type="Pfam" id="PF22608">
    <property type="entry name" value="DNAX_ATPase_lid"/>
    <property type="match status" value="1"/>
</dbReference>
<evidence type="ECO:0000256" key="9">
    <source>
        <dbReference type="ARBA" id="ARBA00049244"/>
    </source>
</evidence>
<sequence>MTDGRRHSVDIPISRTLVALRRVRSLRDPSTNSMSKFSALVDNVNWETDSSNGISLRIMNDCQEGGSDGYGALRSKNLGLYGLQEDYVDDFELNCSLGKSKLISCKDLGLVGKTGPSSKSQQVEGLDYCASNQEEAYENKPLSERYCDNHRDIGLDLACITPSSNHLEDVDSCNEQSVGSSQAEKVDHIVSKRKLQYENQVKSFGVVGDVASRVDCTWPSVNDALSSHSPTLFANEDVDVVDHSHRGCGIGSCWSRTPKFRESYLPSDVEEHPLLSGDADGPAFYKLRNLKCISNEITPHSETPRCLSQKFRPKSFNELVGQNVVARSLLGAISKGRITSFYLFHGPRGTGKTSASRIFAAALNCLSLEEHRPCGLCRECVLFFSGRSRDVKEVDSVRINRMDRVRSLLKSAVIPPVSSRFKVFIVDECHLLNGETWATVLNSLDSLSQHVVFVMITPDLDKVPRSAMSRSQRYHFPKIKDADIASRLEKICIKEGLNFDQAALDFIASKSNGSLRDAEMMLDQLSLLGKRITMTLAYELIGIVSDDELLDLLDLALSSDTSNTVIRARELMRSRIDPMQLISQLANLIMDILAGKCQEVSSEVRRKFSTRHTSEADMQKLSHALKILSETEKQVRMSKNQTTWLTVALLQLSCMESSSLDSKDPKLCLRNVQDQDGDFCSLSSIGEGVKHLVTCSCDDCIPHKLGNHEDCKGTLESIWKKTTDLCKPNSLKNVLRKQGKLSSLCVNQGLAVAELEFHHPGYASKAEKSWKQIASLLQFILGCNVEIRINLAPCASGPKYAKVRKASFKFFSCSRRMRQKSQSATEHGSDSELSDYTSKKAMIRDWPIFTSTSNGSSQMPHNCYHRADMVKTLRDSEGNALRTGTTSSHRSLQNDMPKMPMLGIDSSTEEGSNHINRVLSIQEPENQPNCFTRTLRLQKNLHSSDSSQMICSGIKKGNNVALSMPGTSSFATYISAHNPNVFCSSSNNYSRSSGDDNGLRENSDVLCWRTPTFHQKKAWQPRHFRQGSHLVEWVLTCATAK</sequence>
<dbReference type="Proteomes" id="UP000327013">
    <property type="component" value="Chromosome 8"/>
</dbReference>
<keyword evidence="8" id="KW-0175">Coiled coil</keyword>
<keyword evidence="4" id="KW-0547">Nucleotide-binding</keyword>
<dbReference type="FunFam" id="3.40.50.300:FF:000014">
    <property type="entry name" value="DNA polymerase III subunit gamma/tau"/>
    <property type="match status" value="1"/>
</dbReference>
<comment type="catalytic activity">
    <reaction evidence="9">
        <text>DNA(n) + a 2'-deoxyribonucleoside 5'-triphosphate = DNA(n+1) + diphosphate</text>
        <dbReference type="Rhea" id="RHEA:22508"/>
        <dbReference type="Rhea" id="RHEA-COMP:17339"/>
        <dbReference type="Rhea" id="RHEA-COMP:17340"/>
        <dbReference type="ChEBI" id="CHEBI:33019"/>
        <dbReference type="ChEBI" id="CHEBI:61560"/>
        <dbReference type="ChEBI" id="CHEBI:173112"/>
        <dbReference type="EC" id="2.7.7.7"/>
    </reaction>
</comment>
<keyword evidence="7" id="KW-0548">Nucleotidyltransferase</keyword>
<dbReference type="Pfam" id="PF13177">
    <property type="entry name" value="DNA_pol3_delta2"/>
    <property type="match status" value="1"/>
</dbReference>
<dbReference type="InterPro" id="IPR050238">
    <property type="entry name" value="DNA_Rep/Repair_Clamp_Loader"/>
</dbReference>
<dbReference type="InterPro" id="IPR003593">
    <property type="entry name" value="AAA+_ATPase"/>
</dbReference>
<dbReference type="SUPFAM" id="SSF48019">
    <property type="entry name" value="post-AAA+ oligomerization domain-like"/>
    <property type="match status" value="1"/>
</dbReference>
<accession>A0A5N6RPZ6</accession>
<keyword evidence="13" id="KW-1185">Reference proteome</keyword>
<feature type="domain" description="AAA+ ATPase" evidence="11">
    <location>
        <begin position="338"/>
        <end position="480"/>
    </location>
</feature>
<dbReference type="InterPro" id="IPR027417">
    <property type="entry name" value="P-loop_NTPase"/>
</dbReference>
<dbReference type="PANTHER" id="PTHR11669:SF0">
    <property type="entry name" value="PROTEIN STICHEL-LIKE 2"/>
    <property type="match status" value="1"/>
</dbReference>
<comment type="similarity">
    <text evidence="1">Belongs to the DnaX/STICHEL family.</text>
</comment>
<dbReference type="FunFam" id="1.10.8.60:FF:000013">
    <property type="entry name" value="DNA polymerase III subunit gamma/tau"/>
    <property type="match status" value="1"/>
</dbReference>
<dbReference type="GO" id="GO:0003677">
    <property type="term" value="F:DNA binding"/>
    <property type="evidence" value="ECO:0007669"/>
    <property type="project" value="InterPro"/>
</dbReference>
<feature type="compositionally biased region" description="Polar residues" evidence="10">
    <location>
        <begin position="882"/>
        <end position="894"/>
    </location>
</feature>
<dbReference type="Pfam" id="PF23007">
    <property type="entry name" value="DnaA_N-like_STI"/>
    <property type="match status" value="1"/>
</dbReference>
<evidence type="ECO:0000259" key="11">
    <source>
        <dbReference type="SMART" id="SM00382"/>
    </source>
</evidence>
<dbReference type="InterPro" id="IPR054506">
    <property type="entry name" value="DnaA_N-like_STI"/>
</dbReference>
<dbReference type="GO" id="GO:0003887">
    <property type="term" value="F:DNA-directed DNA polymerase activity"/>
    <property type="evidence" value="ECO:0007669"/>
    <property type="project" value="UniProtKB-KW"/>
</dbReference>
<dbReference type="Gene3D" id="1.10.8.60">
    <property type="match status" value="1"/>
</dbReference>
<dbReference type="GO" id="GO:0005663">
    <property type="term" value="C:DNA replication factor C complex"/>
    <property type="evidence" value="ECO:0007669"/>
    <property type="project" value="TreeGrafter"/>
</dbReference>
<dbReference type="OrthoDB" id="1899087at2759"/>
<dbReference type="GO" id="GO:0009360">
    <property type="term" value="C:DNA polymerase III complex"/>
    <property type="evidence" value="ECO:0007669"/>
    <property type="project" value="InterPro"/>
</dbReference>
<keyword evidence="6" id="KW-0067">ATP-binding</keyword>
<gene>
    <name evidence="12" type="ORF">FH972_018909</name>
</gene>
<dbReference type="SUPFAM" id="SSF52540">
    <property type="entry name" value="P-loop containing nucleoside triphosphate hydrolases"/>
    <property type="match status" value="1"/>
</dbReference>
<reference evidence="12 13" key="1">
    <citation type="submission" date="2019-06" db="EMBL/GenBank/DDBJ databases">
        <title>A chromosomal-level reference genome of Carpinus fangiana (Coryloideae, Betulaceae).</title>
        <authorList>
            <person name="Yang X."/>
            <person name="Wang Z."/>
            <person name="Zhang L."/>
            <person name="Hao G."/>
            <person name="Liu J."/>
            <person name="Yang Y."/>
        </authorList>
    </citation>
    <scope>NUCLEOTIDE SEQUENCE [LARGE SCALE GENOMIC DNA]</scope>
    <source>
        <strain evidence="12">Cfa_2016G</strain>
        <tissue evidence="12">Leaf</tissue>
    </source>
</reference>
<dbReference type="SMART" id="SM00382">
    <property type="entry name" value="AAA"/>
    <property type="match status" value="1"/>
</dbReference>